<proteinExistence type="predicted"/>
<protein>
    <submittedName>
        <fullName evidence="1">Uncharacterized protein</fullName>
    </submittedName>
</protein>
<dbReference type="EMBL" id="JAOYFB010000042">
    <property type="protein sequence ID" value="KAK4045325.1"/>
    <property type="molecule type" value="Genomic_DNA"/>
</dbReference>
<reference evidence="1 2" key="1">
    <citation type="journal article" date="2023" name="Nucleic Acids Res.">
        <title>The hologenome of Daphnia magna reveals possible DNA methylation and microbiome-mediated evolution of the host genome.</title>
        <authorList>
            <person name="Chaturvedi A."/>
            <person name="Li X."/>
            <person name="Dhandapani V."/>
            <person name="Marshall H."/>
            <person name="Kissane S."/>
            <person name="Cuenca-Cambronero M."/>
            <person name="Asole G."/>
            <person name="Calvet F."/>
            <person name="Ruiz-Romero M."/>
            <person name="Marangio P."/>
            <person name="Guigo R."/>
            <person name="Rago D."/>
            <person name="Mirbahai L."/>
            <person name="Eastwood N."/>
            <person name="Colbourne J.K."/>
            <person name="Zhou J."/>
            <person name="Mallon E."/>
            <person name="Orsini L."/>
        </authorList>
    </citation>
    <scope>NUCLEOTIDE SEQUENCE [LARGE SCALE GENOMIC DNA]</scope>
    <source>
        <strain evidence="1">LRV0_1</strain>
    </source>
</reference>
<organism evidence="1 2">
    <name type="scientific">Daphnia magna</name>
    <dbReference type="NCBI Taxonomy" id="35525"/>
    <lineage>
        <taxon>Eukaryota</taxon>
        <taxon>Metazoa</taxon>
        <taxon>Ecdysozoa</taxon>
        <taxon>Arthropoda</taxon>
        <taxon>Crustacea</taxon>
        <taxon>Branchiopoda</taxon>
        <taxon>Diplostraca</taxon>
        <taxon>Cladocera</taxon>
        <taxon>Anomopoda</taxon>
        <taxon>Daphniidae</taxon>
        <taxon>Daphnia</taxon>
    </lineage>
</organism>
<name>A0ABR0B9P8_9CRUS</name>
<accession>A0ABR0B9P8</accession>
<evidence type="ECO:0000313" key="2">
    <source>
        <dbReference type="Proteomes" id="UP001234178"/>
    </source>
</evidence>
<sequence length="85" mass="9887">MALWSSIGLRWIPRCNQQTKANRFYDDGLTEFAQHNVGLLLENYIMKPFECSILKSQVVFFSSAILVIINTRQVRTYEIDTTKLT</sequence>
<comment type="caution">
    <text evidence="1">The sequence shown here is derived from an EMBL/GenBank/DDBJ whole genome shotgun (WGS) entry which is preliminary data.</text>
</comment>
<gene>
    <name evidence="1" type="ORF">OUZ56_032862</name>
</gene>
<evidence type="ECO:0000313" key="1">
    <source>
        <dbReference type="EMBL" id="KAK4045325.1"/>
    </source>
</evidence>
<dbReference type="Proteomes" id="UP001234178">
    <property type="component" value="Unassembled WGS sequence"/>
</dbReference>
<keyword evidence="2" id="KW-1185">Reference proteome</keyword>